<gene>
    <name evidence="1" type="ORF">AVEN_201337_1</name>
</gene>
<comment type="caution">
    <text evidence="1">The sequence shown here is derived from an EMBL/GenBank/DDBJ whole genome shotgun (WGS) entry which is preliminary data.</text>
</comment>
<dbReference type="OrthoDB" id="6765241at2759"/>
<evidence type="ECO:0000313" key="2">
    <source>
        <dbReference type="Proteomes" id="UP000499080"/>
    </source>
</evidence>
<accession>A0A4Y2JPU6</accession>
<dbReference type="Proteomes" id="UP000499080">
    <property type="component" value="Unassembled WGS sequence"/>
</dbReference>
<dbReference type="AlphaFoldDB" id="A0A4Y2JPU6"/>
<reference evidence="1 2" key="1">
    <citation type="journal article" date="2019" name="Sci. Rep.">
        <title>Orb-weaving spider Araneus ventricosus genome elucidates the spidroin gene catalogue.</title>
        <authorList>
            <person name="Kono N."/>
            <person name="Nakamura H."/>
            <person name="Ohtoshi R."/>
            <person name="Moran D.A.P."/>
            <person name="Shinohara A."/>
            <person name="Yoshida Y."/>
            <person name="Fujiwara M."/>
            <person name="Mori M."/>
            <person name="Tomita M."/>
            <person name="Arakawa K."/>
        </authorList>
    </citation>
    <scope>NUCLEOTIDE SEQUENCE [LARGE SCALE GENOMIC DNA]</scope>
</reference>
<evidence type="ECO:0000313" key="1">
    <source>
        <dbReference type="EMBL" id="GBM91362.1"/>
    </source>
</evidence>
<name>A0A4Y2JPU6_ARAVE</name>
<proteinExistence type="predicted"/>
<keyword evidence="2" id="KW-1185">Reference proteome</keyword>
<evidence type="ECO:0008006" key="3">
    <source>
        <dbReference type="Google" id="ProtNLM"/>
    </source>
</evidence>
<sequence>MFTDRLEVNIVTLALNEAIKGRNIISMDHAVTINLNLVIIVILINIKAHVAEVFGKLRPAVDSTAGSADDELKDCNKYRLFVTDRQTSLRFLVDSGADISIRPATPNLKICNSFKLYAANRTVFQNFNSGFRPASVIPISFCNR</sequence>
<protein>
    <recommendedName>
        <fullName evidence="3">Peptidase A2 domain-containing protein</fullName>
    </recommendedName>
</protein>
<organism evidence="1 2">
    <name type="scientific">Araneus ventricosus</name>
    <name type="common">Orbweaver spider</name>
    <name type="synonym">Epeira ventricosa</name>
    <dbReference type="NCBI Taxonomy" id="182803"/>
    <lineage>
        <taxon>Eukaryota</taxon>
        <taxon>Metazoa</taxon>
        <taxon>Ecdysozoa</taxon>
        <taxon>Arthropoda</taxon>
        <taxon>Chelicerata</taxon>
        <taxon>Arachnida</taxon>
        <taxon>Araneae</taxon>
        <taxon>Araneomorphae</taxon>
        <taxon>Entelegynae</taxon>
        <taxon>Araneoidea</taxon>
        <taxon>Araneidae</taxon>
        <taxon>Araneus</taxon>
    </lineage>
</organism>
<dbReference type="EMBL" id="BGPR01003701">
    <property type="protein sequence ID" value="GBM91362.1"/>
    <property type="molecule type" value="Genomic_DNA"/>
</dbReference>